<dbReference type="RefSeq" id="WP_203912228.1">
    <property type="nucleotide sequence ID" value="NZ_BONY01000050.1"/>
</dbReference>
<organism evidence="5 6">
    <name type="scientific">Rhizocola hellebori</name>
    <dbReference type="NCBI Taxonomy" id="1392758"/>
    <lineage>
        <taxon>Bacteria</taxon>
        <taxon>Bacillati</taxon>
        <taxon>Actinomycetota</taxon>
        <taxon>Actinomycetes</taxon>
        <taxon>Micromonosporales</taxon>
        <taxon>Micromonosporaceae</taxon>
        <taxon>Rhizocola</taxon>
    </lineage>
</organism>
<dbReference type="CDD" id="cd05399">
    <property type="entry name" value="NT_Rel-Spo_like"/>
    <property type="match status" value="1"/>
</dbReference>
<dbReference type="PANTHER" id="PTHR21262">
    <property type="entry name" value="GUANOSINE-3',5'-BIS DIPHOSPHATE 3'-PYROPHOSPHOHYDROLASE"/>
    <property type="match status" value="1"/>
</dbReference>
<feature type="domain" description="HD" evidence="4">
    <location>
        <begin position="47"/>
        <end position="144"/>
    </location>
</feature>
<comment type="caution">
    <text evidence="5">The sequence shown here is derived from an EMBL/GenBank/DDBJ whole genome shotgun (WGS) entry which is preliminary data.</text>
</comment>
<dbReference type="InterPro" id="IPR007685">
    <property type="entry name" value="RelA_SpoT"/>
</dbReference>
<feature type="domain" description="ACT" evidence="3">
    <location>
        <begin position="496"/>
        <end position="570"/>
    </location>
</feature>
<dbReference type="AlphaFoldDB" id="A0A8J3QCY0"/>
<protein>
    <recommendedName>
        <fullName evidence="7">Bifunctional (P)ppGpp synthetase/guanosine-3',5'-bis(Diphosphate) 3'-pyrophosphohydrolase</fullName>
    </recommendedName>
</protein>
<sequence length="582" mass="64052">MPAQPLTDIVASHTTAHPRANVEVLERAYETASRLHAGRQPRSGVDYVTPSLAVALIVADLGMDTTTLAAALLQDTIEEADYTLAELRADFGNDVASVVDGLVKLDKVKLGDSAKAETIRTMLVSTARDPRVLVVRLADRLHSMRTLSVLPPPEREQKARETLEILAPLAHRLRLNTVKCELEDLSFATLSPERFEKIRLQLIEQYPQRDNVLREVVDRLRHDLRSAKIDAKVTGRLKHLYSIHQKMVEQSLAFEQIHDLVGVRILVDTVHDCHAVLGVIHASWQQVPGGFEDYITTPKMNLYQSLHTTVTGPTGKPVEMQIRTHTMHSTAEYGIAAYWGDKEGEDSTMAGPPAADTDGMSWLRQLLDWQPRTSDPGESLDALRHDLSNQEPIVHQLVASGDAAGDKPSVQTPAPQPHRRNIWPCVEAEGYGATLVTLARCCTPIPGDTIFGSMTRSGGINVHREDCTNSQELKTQTNLLVEVSWKLTAGSMFLVAIQVEASDRHQLLADITRALSEQPIDLLSATVTTTGDQMVVSRISFEMADPKHLGRLLNAVRNVEGVVDVYSVTADEKAAPQPDSPT</sequence>
<dbReference type="InterPro" id="IPR043519">
    <property type="entry name" value="NT_sf"/>
</dbReference>
<dbReference type="GO" id="GO:0005886">
    <property type="term" value="C:plasma membrane"/>
    <property type="evidence" value="ECO:0007669"/>
    <property type="project" value="TreeGrafter"/>
</dbReference>
<dbReference type="PROSITE" id="PS51671">
    <property type="entry name" value="ACT"/>
    <property type="match status" value="1"/>
</dbReference>
<evidence type="ECO:0000256" key="2">
    <source>
        <dbReference type="ARBA" id="ARBA00025704"/>
    </source>
</evidence>
<dbReference type="Gene3D" id="1.10.3210.10">
    <property type="entry name" value="Hypothetical protein af1432"/>
    <property type="match status" value="1"/>
</dbReference>
<dbReference type="SMART" id="SM00954">
    <property type="entry name" value="RelA_SpoT"/>
    <property type="match status" value="1"/>
</dbReference>
<proteinExistence type="inferred from homology"/>
<dbReference type="Pfam" id="PF04607">
    <property type="entry name" value="RelA_SpoT"/>
    <property type="match status" value="1"/>
</dbReference>
<reference evidence="5" key="1">
    <citation type="submission" date="2021-01" db="EMBL/GenBank/DDBJ databases">
        <title>Whole genome shotgun sequence of Rhizocola hellebori NBRC 109834.</title>
        <authorList>
            <person name="Komaki H."/>
            <person name="Tamura T."/>
        </authorList>
    </citation>
    <scope>NUCLEOTIDE SEQUENCE</scope>
    <source>
        <strain evidence="5">NBRC 109834</strain>
    </source>
</reference>
<comment type="pathway">
    <text evidence="2">Purine metabolism.</text>
</comment>
<dbReference type="Gene3D" id="3.30.70.260">
    <property type="match status" value="1"/>
</dbReference>
<dbReference type="InterPro" id="IPR045865">
    <property type="entry name" value="ACT-like_dom_sf"/>
</dbReference>
<dbReference type="FunFam" id="3.30.460.10:FF:000001">
    <property type="entry name" value="GTP pyrophosphokinase RelA"/>
    <property type="match status" value="1"/>
</dbReference>
<dbReference type="FunFam" id="1.10.3210.10:FF:000001">
    <property type="entry name" value="GTP pyrophosphokinase RelA"/>
    <property type="match status" value="1"/>
</dbReference>
<dbReference type="SUPFAM" id="SSF55021">
    <property type="entry name" value="ACT-like"/>
    <property type="match status" value="1"/>
</dbReference>
<evidence type="ECO:0008006" key="7">
    <source>
        <dbReference type="Google" id="ProtNLM"/>
    </source>
</evidence>
<dbReference type="CDD" id="cd04876">
    <property type="entry name" value="ACT_RelA-SpoT"/>
    <property type="match status" value="1"/>
</dbReference>
<evidence type="ECO:0000259" key="4">
    <source>
        <dbReference type="PROSITE" id="PS51831"/>
    </source>
</evidence>
<evidence type="ECO:0000259" key="3">
    <source>
        <dbReference type="PROSITE" id="PS51671"/>
    </source>
</evidence>
<dbReference type="GO" id="GO:0015969">
    <property type="term" value="P:guanosine tetraphosphate metabolic process"/>
    <property type="evidence" value="ECO:0007669"/>
    <property type="project" value="InterPro"/>
</dbReference>
<dbReference type="PROSITE" id="PS51831">
    <property type="entry name" value="HD"/>
    <property type="match status" value="1"/>
</dbReference>
<dbReference type="EMBL" id="BONY01000050">
    <property type="protein sequence ID" value="GIH08474.1"/>
    <property type="molecule type" value="Genomic_DNA"/>
</dbReference>
<evidence type="ECO:0000256" key="1">
    <source>
        <dbReference type="ARBA" id="ARBA00007476"/>
    </source>
</evidence>
<dbReference type="SUPFAM" id="SSF81301">
    <property type="entry name" value="Nucleotidyltransferase"/>
    <property type="match status" value="1"/>
</dbReference>
<dbReference type="PANTHER" id="PTHR21262:SF31">
    <property type="entry name" value="GTP PYROPHOSPHOKINASE"/>
    <property type="match status" value="1"/>
</dbReference>
<gene>
    <name evidence="5" type="ORF">Rhe02_65410</name>
</gene>
<accession>A0A8J3QCY0</accession>
<keyword evidence="6" id="KW-1185">Reference proteome</keyword>
<dbReference type="Pfam" id="PF13291">
    <property type="entry name" value="ACT_4"/>
    <property type="match status" value="1"/>
</dbReference>
<dbReference type="Pfam" id="PF13328">
    <property type="entry name" value="HD_4"/>
    <property type="match status" value="1"/>
</dbReference>
<evidence type="ECO:0000313" key="5">
    <source>
        <dbReference type="EMBL" id="GIH08474.1"/>
    </source>
</evidence>
<dbReference type="SUPFAM" id="SSF109604">
    <property type="entry name" value="HD-domain/PDEase-like"/>
    <property type="match status" value="1"/>
</dbReference>
<dbReference type="Proteomes" id="UP000612899">
    <property type="component" value="Unassembled WGS sequence"/>
</dbReference>
<comment type="similarity">
    <text evidence="1">Belongs to the RelA/SpoT family.</text>
</comment>
<dbReference type="Gene3D" id="3.30.460.10">
    <property type="entry name" value="Beta Polymerase, domain 2"/>
    <property type="match status" value="1"/>
</dbReference>
<evidence type="ECO:0000313" key="6">
    <source>
        <dbReference type="Proteomes" id="UP000612899"/>
    </source>
</evidence>
<dbReference type="InterPro" id="IPR006674">
    <property type="entry name" value="HD_domain"/>
</dbReference>
<name>A0A8J3QCY0_9ACTN</name>
<dbReference type="InterPro" id="IPR002912">
    <property type="entry name" value="ACT_dom"/>
</dbReference>